<comment type="caution">
    <text evidence="1">The sequence shown here is derived from an EMBL/GenBank/DDBJ whole genome shotgun (WGS) entry which is preliminary data.</text>
</comment>
<reference evidence="1 2" key="1">
    <citation type="submission" date="2023-02" db="EMBL/GenBank/DDBJ databases">
        <title>Entomopathogenic bacteria.</title>
        <authorList>
            <person name="Machado R.A."/>
        </authorList>
    </citation>
    <scope>NUCLEOTIDE SEQUENCE [LARGE SCALE GENOMIC DNA]</scope>
    <source>
        <strain evidence="1 2">XENO-2</strain>
    </source>
</reference>
<sequence>MNNGFYLRLDSLSKELGDVYTKRYSSENEEYLENKKIKSRLIDLILEAEEYDKKQFFDNALFLLFDNTECQEDFEILNEIILPLLDKKLLPRS</sequence>
<dbReference type="EMBL" id="JAQRFN010000021">
    <property type="protein sequence ID" value="MDC9598091.1"/>
    <property type="molecule type" value="Genomic_DNA"/>
</dbReference>
<protein>
    <recommendedName>
        <fullName evidence="3">CdiI immunity protein domain-containing protein</fullName>
    </recommendedName>
</protein>
<accession>A0ABT5LUJ5</accession>
<evidence type="ECO:0000313" key="2">
    <source>
        <dbReference type="Proteomes" id="UP001220225"/>
    </source>
</evidence>
<dbReference type="Proteomes" id="UP001220225">
    <property type="component" value="Unassembled WGS sequence"/>
</dbReference>
<evidence type="ECO:0000313" key="1">
    <source>
        <dbReference type="EMBL" id="MDC9598091.1"/>
    </source>
</evidence>
<gene>
    <name evidence="1" type="ORF">PSI14_14855</name>
</gene>
<dbReference type="RefSeq" id="WP_273576611.1">
    <property type="nucleotide sequence ID" value="NZ_JAQRFN010000021.1"/>
</dbReference>
<name>A0ABT5LUJ5_9GAMM</name>
<proteinExistence type="predicted"/>
<organism evidence="1 2">
    <name type="scientific">Xenorhabdus anantnagensis</name>
    <dbReference type="NCBI Taxonomy" id="3025875"/>
    <lineage>
        <taxon>Bacteria</taxon>
        <taxon>Pseudomonadati</taxon>
        <taxon>Pseudomonadota</taxon>
        <taxon>Gammaproteobacteria</taxon>
        <taxon>Enterobacterales</taxon>
        <taxon>Morganellaceae</taxon>
        <taxon>Xenorhabdus</taxon>
    </lineage>
</organism>
<evidence type="ECO:0008006" key="3">
    <source>
        <dbReference type="Google" id="ProtNLM"/>
    </source>
</evidence>
<keyword evidence="2" id="KW-1185">Reference proteome</keyword>